<dbReference type="EMBL" id="KV878358">
    <property type="protein sequence ID" value="OJJ42571.1"/>
    <property type="molecule type" value="Genomic_DNA"/>
</dbReference>
<dbReference type="PANTHER" id="PTHR21015:SF22">
    <property type="entry name" value="GLYCOSYLTRANSFERASE"/>
    <property type="match status" value="1"/>
</dbReference>
<reference evidence="4" key="1">
    <citation type="journal article" date="2017" name="Genome Biol.">
        <title>Comparative genomics reveals high biological diversity and specific adaptations in the industrially and medically important fungal genus Aspergillus.</title>
        <authorList>
            <person name="de Vries R.P."/>
            <person name="Riley R."/>
            <person name="Wiebenga A."/>
            <person name="Aguilar-Osorio G."/>
            <person name="Amillis S."/>
            <person name="Uchima C.A."/>
            <person name="Anderluh G."/>
            <person name="Asadollahi M."/>
            <person name="Askin M."/>
            <person name="Barry K."/>
            <person name="Battaglia E."/>
            <person name="Bayram O."/>
            <person name="Benocci T."/>
            <person name="Braus-Stromeyer S.A."/>
            <person name="Caldana C."/>
            <person name="Canovas D."/>
            <person name="Cerqueira G.C."/>
            <person name="Chen F."/>
            <person name="Chen W."/>
            <person name="Choi C."/>
            <person name="Clum A."/>
            <person name="Dos Santos R.A."/>
            <person name="Damasio A.R."/>
            <person name="Diallinas G."/>
            <person name="Emri T."/>
            <person name="Fekete E."/>
            <person name="Flipphi M."/>
            <person name="Freyberg S."/>
            <person name="Gallo A."/>
            <person name="Gournas C."/>
            <person name="Habgood R."/>
            <person name="Hainaut M."/>
            <person name="Harispe M.L."/>
            <person name="Henrissat B."/>
            <person name="Hilden K.S."/>
            <person name="Hope R."/>
            <person name="Hossain A."/>
            <person name="Karabika E."/>
            <person name="Karaffa L."/>
            <person name="Karanyi Z."/>
            <person name="Krasevec N."/>
            <person name="Kuo A."/>
            <person name="Kusch H."/>
            <person name="LaButti K."/>
            <person name="Lagendijk E.L."/>
            <person name="Lapidus A."/>
            <person name="Levasseur A."/>
            <person name="Lindquist E."/>
            <person name="Lipzen A."/>
            <person name="Logrieco A.F."/>
            <person name="MacCabe A."/>
            <person name="Maekelae M.R."/>
            <person name="Malavazi I."/>
            <person name="Melin P."/>
            <person name="Meyer V."/>
            <person name="Mielnichuk N."/>
            <person name="Miskei M."/>
            <person name="Molnar A.P."/>
            <person name="Mule G."/>
            <person name="Ngan C.Y."/>
            <person name="Orejas M."/>
            <person name="Orosz E."/>
            <person name="Ouedraogo J.P."/>
            <person name="Overkamp K.M."/>
            <person name="Park H.-S."/>
            <person name="Perrone G."/>
            <person name="Piumi F."/>
            <person name="Punt P.J."/>
            <person name="Ram A.F."/>
            <person name="Ramon A."/>
            <person name="Rauscher S."/>
            <person name="Record E."/>
            <person name="Riano-Pachon D.M."/>
            <person name="Robert V."/>
            <person name="Roehrig J."/>
            <person name="Ruller R."/>
            <person name="Salamov A."/>
            <person name="Salih N.S."/>
            <person name="Samson R.A."/>
            <person name="Sandor E."/>
            <person name="Sanguinetti M."/>
            <person name="Schuetze T."/>
            <person name="Sepcic K."/>
            <person name="Shelest E."/>
            <person name="Sherlock G."/>
            <person name="Sophianopoulou V."/>
            <person name="Squina F.M."/>
            <person name="Sun H."/>
            <person name="Susca A."/>
            <person name="Todd R.B."/>
            <person name="Tsang A."/>
            <person name="Unkles S.E."/>
            <person name="van de Wiele N."/>
            <person name="van Rossen-Uffink D."/>
            <person name="Oliveira J.V."/>
            <person name="Vesth T.C."/>
            <person name="Visser J."/>
            <person name="Yu J.-H."/>
            <person name="Zhou M."/>
            <person name="Andersen M.R."/>
            <person name="Archer D.B."/>
            <person name="Baker S.E."/>
            <person name="Benoit I."/>
            <person name="Brakhage A.A."/>
            <person name="Braus G.H."/>
            <person name="Fischer R."/>
            <person name="Frisvad J.C."/>
            <person name="Goldman G.H."/>
            <person name="Houbraken J."/>
            <person name="Oakley B."/>
            <person name="Pocsi I."/>
            <person name="Scazzocchio C."/>
            <person name="Seiboth B."/>
            <person name="vanKuyk P.A."/>
            <person name="Wortman J."/>
            <person name="Dyer P.S."/>
            <person name="Grigoriev I.V."/>
        </authorList>
    </citation>
    <scope>NUCLEOTIDE SEQUENCE [LARGE SCALE GENOMIC DNA]</scope>
    <source>
        <strain evidence="4">CBS 506.65</strain>
    </source>
</reference>
<keyword evidence="4" id="KW-1185">Reference proteome</keyword>
<gene>
    <name evidence="3" type="ORF">ASPZODRAFT_76622</name>
</gene>
<accession>A0A1L9S5Y2</accession>
<dbReference type="Proteomes" id="UP000184188">
    <property type="component" value="Unassembled WGS sequence"/>
</dbReference>
<dbReference type="SUPFAM" id="SSF53756">
    <property type="entry name" value="UDP-Glycosyltransferase/glycogen phosphorylase"/>
    <property type="match status" value="1"/>
</dbReference>
<dbReference type="VEuPathDB" id="FungiDB:ASPZODRAFT_76622"/>
<dbReference type="OrthoDB" id="5835829at2759"/>
<dbReference type="PANTHER" id="PTHR21015">
    <property type="entry name" value="UDP-N-ACETYLGLUCOSAMINE--N-ACETYLMURAMYL-(PENTAPEPTIDE) PYROPHOSPHORYL-UNDECAPRENOL N-ACETYLGLUCOSAMINE TRANSFERASE 1"/>
    <property type="match status" value="1"/>
</dbReference>
<keyword evidence="1" id="KW-0808">Transferase</keyword>
<evidence type="ECO:0000313" key="3">
    <source>
        <dbReference type="EMBL" id="OJJ42571.1"/>
    </source>
</evidence>
<proteinExistence type="predicted"/>
<dbReference type="RefSeq" id="XP_022577081.1">
    <property type="nucleotide sequence ID" value="XM_022730110.1"/>
</dbReference>
<dbReference type="Pfam" id="PF00201">
    <property type="entry name" value="UDPGT"/>
    <property type="match status" value="1"/>
</dbReference>
<protein>
    <recommendedName>
        <fullName evidence="2">Rhodanese domain-containing protein</fullName>
    </recommendedName>
</protein>
<feature type="domain" description="Rhodanese" evidence="2">
    <location>
        <begin position="336"/>
        <end position="358"/>
    </location>
</feature>
<organism evidence="3 4">
    <name type="scientific">Penicilliopsis zonata CBS 506.65</name>
    <dbReference type="NCBI Taxonomy" id="1073090"/>
    <lineage>
        <taxon>Eukaryota</taxon>
        <taxon>Fungi</taxon>
        <taxon>Dikarya</taxon>
        <taxon>Ascomycota</taxon>
        <taxon>Pezizomycotina</taxon>
        <taxon>Eurotiomycetes</taxon>
        <taxon>Eurotiomycetidae</taxon>
        <taxon>Eurotiales</taxon>
        <taxon>Aspergillaceae</taxon>
        <taxon>Penicilliopsis</taxon>
    </lineage>
</organism>
<dbReference type="GeneID" id="34616574"/>
<dbReference type="InterPro" id="IPR002213">
    <property type="entry name" value="UDP_glucos_trans"/>
</dbReference>
<dbReference type="STRING" id="1073090.A0A1L9S5Y2"/>
<dbReference type="GO" id="GO:0008194">
    <property type="term" value="F:UDP-glycosyltransferase activity"/>
    <property type="evidence" value="ECO:0007669"/>
    <property type="project" value="InterPro"/>
</dbReference>
<name>A0A1L9S5Y2_9EURO</name>
<evidence type="ECO:0000256" key="1">
    <source>
        <dbReference type="ARBA" id="ARBA00022679"/>
    </source>
</evidence>
<dbReference type="AlphaFoldDB" id="A0A1L9S5Y2"/>
<dbReference type="Gene3D" id="3.40.50.2000">
    <property type="entry name" value="Glycogen Phosphorylase B"/>
    <property type="match status" value="2"/>
</dbReference>
<evidence type="ECO:0000313" key="4">
    <source>
        <dbReference type="Proteomes" id="UP000184188"/>
    </source>
</evidence>
<evidence type="ECO:0000259" key="2">
    <source>
        <dbReference type="PROSITE" id="PS50206"/>
    </source>
</evidence>
<dbReference type="InterPro" id="IPR001763">
    <property type="entry name" value="Rhodanese-like_dom"/>
</dbReference>
<sequence length="435" mass="47478">MSTIVVIACPPIPGHTNPLLPYAAYLRHQGGFEVHFIGGDAFAPAIMQTGSIFHQIEDSRVPDSQHQLPPTPERLIDKVKHAFIDTTAHRMRSLQGVLESLRAAHPTREVVILQEIMFMGVWPFLLDAPLPAGYSTFPTVITFNTAPLAVSSIDTAPFESGFPPDASPEGRARNVAMYAAGKPLQDDLVNYANAIYSQLGAKQKMTSMDDWCYLSGRLLQPCSPSIEYPRSDLSPVVTFIGGLSRKRNPIPIVLNLPGGLVSDKLSKKKRIVVVTQGTLVLDYTALIIPTICALADREDLLVIALLGVKGASLPDIEIPSNTKVFDYLAYDAILPYTDVFVLNGGYGGFMHAVMHAVPMEIAGAGPDKAEVASRGEWAGIAVNMKTDRPGVGDLRRAIDKVMESKQMKSRCLHIQKENEDLNTLQQVERVIRGQT</sequence>
<dbReference type="PROSITE" id="PS50206">
    <property type="entry name" value="RHODANESE_3"/>
    <property type="match status" value="1"/>
</dbReference>